<dbReference type="GO" id="GO:0006351">
    <property type="term" value="P:DNA-templated transcription"/>
    <property type="evidence" value="ECO:0007669"/>
    <property type="project" value="InterPro"/>
</dbReference>
<dbReference type="Pfam" id="PF00172">
    <property type="entry name" value="Zn_clus"/>
    <property type="match status" value="1"/>
</dbReference>
<feature type="region of interest" description="Disordered" evidence="9">
    <location>
        <begin position="102"/>
        <end position="146"/>
    </location>
</feature>
<sequence length="808" mass="89466">MSVSPQVRPGEMDTQVNGKRIACIECRQQKVRCDAHERWPGPCSRCAKKKSECVLQPEFKRTSKRRRLEQVEREMEDLKRSLEIQEHEKRKIVSGSLLELSNPGAGSSAPYSMASREGSVSATGNGVVTGRNGTPPPQTRSWHHNLPEPSYIPKEYERANSMVTPTLSEEDLKCSPKTIESLTLTSETIKNLFVEFVNKYHPFLPVVDVSRGPERIYRQCPSLFWTIMAVASRRYDKDGELMLKLAPLLKTCLSEITISPTTRFISGESNEPFFNVASVYSVQSFLIYTMWPPLTSSISADSSWNMAGIATFSAIRVGLHCPGYAKDFGRIKADNPIYPKISEQIRTWTCCNIVAQTVATVFGFPSFTSFDASVVSACNSDSEIDIPEQIRQMMAIQHLESEIERTLNSNLQDPLGLADISERLSLIQLMARKLDTLELNLGRLDDIRRFGLLAARVHLMTYYFFDAAKIPHLQHQKGMIQAYNASLALIEHAEASARRSRDFIKYIPSAYVQTLWQTTAIITRIYHSPFAEVVDTTAGKSSFRACVHLISRASLLKHDMAYRASEIMPQLWQIYGAFSRRGTASTKLSVRTRMAASVFFDSLWAMREECGIRSVAPTELNQRNVQNDDEDGSSNVATESNTRAPSTDALPAESPATRVDKLFEAVPLDPKPLVLRGTSSDTAASAVATPMNGQGVSLNVSNVRSSDAQPSSQVMVPPPHAPAAPQVYYDPRTALSGSTPSTVGTPAMSSPGVQGVSTPKTGADHTTPNSQNNAELTNTLFDWDADMVFRDVDLMMADFGFRAEEVAL</sequence>
<proteinExistence type="predicted"/>
<accession>A0A060T4K7</accession>
<dbReference type="InterPro" id="IPR007219">
    <property type="entry name" value="XnlR_reg_dom"/>
</dbReference>
<name>A0A060T4K7_BLAAD</name>
<feature type="compositionally biased region" description="Polar residues" evidence="9">
    <location>
        <begin position="633"/>
        <end position="645"/>
    </location>
</feature>
<dbReference type="Gene3D" id="4.10.240.10">
    <property type="entry name" value="Zn(2)-C6 fungal-type DNA-binding domain"/>
    <property type="match status" value="1"/>
</dbReference>
<keyword evidence="6" id="KW-0804">Transcription</keyword>
<reference evidence="11" key="1">
    <citation type="submission" date="2014-02" db="EMBL/GenBank/DDBJ databases">
        <authorList>
            <person name="Genoscope - CEA"/>
        </authorList>
    </citation>
    <scope>NUCLEOTIDE SEQUENCE</scope>
    <source>
        <strain evidence="11">LS3</strain>
    </source>
</reference>
<dbReference type="PhylomeDB" id="A0A060T4K7"/>
<protein>
    <submittedName>
        <fullName evidence="11">ARAD1A18414p</fullName>
    </submittedName>
</protein>
<keyword evidence="4" id="KW-0805">Transcription regulation</keyword>
<gene>
    <name evidence="11" type="ORF">GNLVRS02_ARAD1A18414g</name>
</gene>
<dbReference type="GO" id="GO:0008270">
    <property type="term" value="F:zinc ion binding"/>
    <property type="evidence" value="ECO:0007669"/>
    <property type="project" value="InterPro"/>
</dbReference>
<evidence type="ECO:0000256" key="3">
    <source>
        <dbReference type="ARBA" id="ARBA00022833"/>
    </source>
</evidence>
<evidence type="ECO:0000256" key="4">
    <source>
        <dbReference type="ARBA" id="ARBA00023015"/>
    </source>
</evidence>
<keyword evidence="3" id="KW-0862">Zinc</keyword>
<dbReference type="InterPro" id="IPR001138">
    <property type="entry name" value="Zn2Cys6_DnaBD"/>
</dbReference>
<dbReference type="SUPFAM" id="SSF57701">
    <property type="entry name" value="Zn2/Cys6 DNA-binding domain"/>
    <property type="match status" value="1"/>
</dbReference>
<dbReference type="PROSITE" id="PS50048">
    <property type="entry name" value="ZN2_CY6_FUNGAL_2"/>
    <property type="match status" value="1"/>
</dbReference>
<reference evidence="11" key="2">
    <citation type="submission" date="2014-06" db="EMBL/GenBank/DDBJ databases">
        <title>The complete genome of Blastobotrys (Arxula) adeninivorans LS3 - a yeast of biotechnological interest.</title>
        <authorList>
            <person name="Kunze G."/>
            <person name="Gaillardin C."/>
            <person name="Czernicka M."/>
            <person name="Durrens P."/>
            <person name="Martin T."/>
            <person name="Boer E."/>
            <person name="Gabaldon T."/>
            <person name="Cruz J."/>
            <person name="Talla E."/>
            <person name="Marck C."/>
            <person name="Goffeau A."/>
            <person name="Barbe V."/>
            <person name="Baret P."/>
            <person name="Baronian K."/>
            <person name="Beier S."/>
            <person name="Bleykasten C."/>
            <person name="Bode R."/>
            <person name="Casaregola S."/>
            <person name="Despons L."/>
            <person name="Fairhead C."/>
            <person name="Giersberg M."/>
            <person name="Gierski P."/>
            <person name="Hahnel U."/>
            <person name="Hartmann A."/>
            <person name="Jankowska D."/>
            <person name="Jubin C."/>
            <person name="Jung P."/>
            <person name="Lafontaine I."/>
            <person name="Leh-Louis V."/>
            <person name="Lemaire M."/>
            <person name="Marcet-Houben M."/>
            <person name="Mascher M."/>
            <person name="Morel G."/>
            <person name="Richard G.-F."/>
            <person name="Riechen J."/>
            <person name="Sacerdot C."/>
            <person name="Sarkar A."/>
            <person name="Savel G."/>
            <person name="Schacherer J."/>
            <person name="Sherman D."/>
            <person name="Straub M.-L."/>
            <person name="Stein N."/>
            <person name="Thierry A."/>
            <person name="Trautwein-Schult A."/>
            <person name="Westhof E."/>
            <person name="Worch S."/>
            <person name="Dujon B."/>
            <person name="Souciet J.-L."/>
            <person name="Wincker P."/>
            <person name="Scholz U."/>
            <person name="Neuveglise N."/>
        </authorList>
    </citation>
    <scope>NUCLEOTIDE SEQUENCE</scope>
    <source>
        <strain evidence="11">LS3</strain>
    </source>
</reference>
<feature type="region of interest" description="Disordered" evidence="9">
    <location>
        <begin position="733"/>
        <end position="774"/>
    </location>
</feature>
<keyword evidence="8" id="KW-0175">Coiled coil</keyword>
<evidence type="ECO:0000313" key="11">
    <source>
        <dbReference type="EMBL" id="CDP33827.1"/>
    </source>
</evidence>
<evidence type="ECO:0000256" key="8">
    <source>
        <dbReference type="SAM" id="Coils"/>
    </source>
</evidence>
<keyword evidence="7" id="KW-0539">Nucleus</keyword>
<feature type="region of interest" description="Disordered" evidence="9">
    <location>
        <begin position="621"/>
        <end position="654"/>
    </location>
</feature>
<dbReference type="GO" id="GO:0000976">
    <property type="term" value="F:transcription cis-regulatory region binding"/>
    <property type="evidence" value="ECO:0007669"/>
    <property type="project" value="TreeGrafter"/>
</dbReference>
<dbReference type="Pfam" id="PF04082">
    <property type="entry name" value="Fungal_trans"/>
    <property type="match status" value="1"/>
</dbReference>
<dbReference type="InterPro" id="IPR051089">
    <property type="entry name" value="prtT"/>
</dbReference>
<dbReference type="FunFam" id="4.10.240.10:FF:000003">
    <property type="entry name" value="C6 transcription factor (Leu3)"/>
    <property type="match status" value="1"/>
</dbReference>
<evidence type="ECO:0000256" key="6">
    <source>
        <dbReference type="ARBA" id="ARBA00023163"/>
    </source>
</evidence>
<dbReference type="GO" id="GO:0000981">
    <property type="term" value="F:DNA-binding transcription factor activity, RNA polymerase II-specific"/>
    <property type="evidence" value="ECO:0007669"/>
    <property type="project" value="InterPro"/>
</dbReference>
<comment type="subcellular location">
    <subcellularLocation>
        <location evidence="1">Nucleus</location>
    </subcellularLocation>
</comment>
<dbReference type="GO" id="GO:0001216">
    <property type="term" value="F:DNA-binding transcription activator activity"/>
    <property type="evidence" value="ECO:0007669"/>
    <property type="project" value="UniProtKB-ARBA"/>
</dbReference>
<dbReference type="GO" id="GO:0005634">
    <property type="term" value="C:nucleus"/>
    <property type="evidence" value="ECO:0007669"/>
    <property type="project" value="UniProtKB-SubCell"/>
</dbReference>
<dbReference type="PANTHER" id="PTHR31845:SF21">
    <property type="entry name" value="REGULATORY PROTEIN LEU3"/>
    <property type="match status" value="1"/>
</dbReference>
<evidence type="ECO:0000256" key="1">
    <source>
        <dbReference type="ARBA" id="ARBA00004123"/>
    </source>
</evidence>
<dbReference type="PROSITE" id="PS00463">
    <property type="entry name" value="ZN2_CY6_FUNGAL_1"/>
    <property type="match status" value="1"/>
</dbReference>
<feature type="compositionally biased region" description="Polar residues" evidence="9">
    <location>
        <begin position="735"/>
        <end position="774"/>
    </location>
</feature>
<dbReference type="EMBL" id="HG937691">
    <property type="protein sequence ID" value="CDP33827.1"/>
    <property type="molecule type" value="Genomic_DNA"/>
</dbReference>
<evidence type="ECO:0000256" key="5">
    <source>
        <dbReference type="ARBA" id="ARBA00023125"/>
    </source>
</evidence>
<dbReference type="InterPro" id="IPR036864">
    <property type="entry name" value="Zn2-C6_fun-type_DNA-bd_sf"/>
</dbReference>
<keyword evidence="2" id="KW-0479">Metal-binding</keyword>
<evidence type="ECO:0000256" key="7">
    <source>
        <dbReference type="ARBA" id="ARBA00023242"/>
    </source>
</evidence>
<evidence type="ECO:0000256" key="2">
    <source>
        <dbReference type="ARBA" id="ARBA00022723"/>
    </source>
</evidence>
<feature type="domain" description="Zn(2)-C6 fungal-type" evidence="10">
    <location>
        <begin position="22"/>
        <end position="55"/>
    </location>
</feature>
<dbReference type="SMART" id="SM00066">
    <property type="entry name" value="GAL4"/>
    <property type="match status" value="1"/>
</dbReference>
<feature type="compositionally biased region" description="Low complexity" evidence="9">
    <location>
        <begin position="123"/>
        <end position="133"/>
    </location>
</feature>
<dbReference type="AlphaFoldDB" id="A0A060T4K7"/>
<evidence type="ECO:0000259" key="10">
    <source>
        <dbReference type="PROSITE" id="PS50048"/>
    </source>
</evidence>
<feature type="coiled-coil region" evidence="8">
    <location>
        <begin position="61"/>
        <end position="88"/>
    </location>
</feature>
<organism evidence="11">
    <name type="scientific">Blastobotrys adeninivorans</name>
    <name type="common">Yeast</name>
    <name type="synonym">Arxula adeninivorans</name>
    <dbReference type="NCBI Taxonomy" id="409370"/>
    <lineage>
        <taxon>Eukaryota</taxon>
        <taxon>Fungi</taxon>
        <taxon>Dikarya</taxon>
        <taxon>Ascomycota</taxon>
        <taxon>Saccharomycotina</taxon>
        <taxon>Dipodascomycetes</taxon>
        <taxon>Dipodascales</taxon>
        <taxon>Trichomonascaceae</taxon>
        <taxon>Blastobotrys</taxon>
    </lineage>
</organism>
<keyword evidence="5" id="KW-0238">DNA-binding</keyword>
<dbReference type="CDD" id="cd12148">
    <property type="entry name" value="fungal_TF_MHR"/>
    <property type="match status" value="1"/>
</dbReference>
<dbReference type="CDD" id="cd00067">
    <property type="entry name" value="GAL4"/>
    <property type="match status" value="1"/>
</dbReference>
<dbReference type="PANTHER" id="PTHR31845">
    <property type="entry name" value="FINGER DOMAIN PROTEIN, PUTATIVE-RELATED"/>
    <property type="match status" value="1"/>
</dbReference>
<evidence type="ECO:0000256" key="9">
    <source>
        <dbReference type="SAM" id="MobiDB-lite"/>
    </source>
</evidence>